<reference evidence="2" key="1">
    <citation type="submission" date="2022-10" db="EMBL/GenBank/DDBJ databases">
        <authorList>
            <person name="Hyden B.L."/>
            <person name="Feng K."/>
            <person name="Yates T."/>
            <person name="Jawdy S."/>
            <person name="Smart L.B."/>
            <person name="Muchero W."/>
        </authorList>
    </citation>
    <scope>NUCLEOTIDE SEQUENCE</scope>
    <source>
        <tissue evidence="2">Shoot tip</tissue>
    </source>
</reference>
<sequence>MRNVCPLRKPWMQLSLYKRKRKELLNFFLVHEIQKYFPFAVLLFTFHFA</sequence>
<comment type="caution">
    <text evidence="2">The sequence shown here is derived from an EMBL/GenBank/DDBJ whole genome shotgun (WGS) entry which is preliminary data.</text>
</comment>
<evidence type="ECO:0000256" key="1">
    <source>
        <dbReference type="SAM" id="Phobius"/>
    </source>
</evidence>
<dbReference type="Proteomes" id="UP001141253">
    <property type="component" value="Chromosome 9"/>
</dbReference>
<name>A0ABQ9BJJ7_9ROSI</name>
<keyword evidence="1" id="KW-0472">Membrane</keyword>
<feature type="transmembrane region" description="Helical" evidence="1">
    <location>
        <begin position="24"/>
        <end position="48"/>
    </location>
</feature>
<reference evidence="2" key="2">
    <citation type="journal article" date="2023" name="Int. J. Mol. Sci.">
        <title>De Novo Assembly and Annotation of 11 Diverse Shrub Willow (Salix) Genomes Reveals Novel Gene Organization in Sex-Linked Regions.</title>
        <authorList>
            <person name="Hyden B."/>
            <person name="Feng K."/>
            <person name="Yates T.B."/>
            <person name="Jawdy S."/>
            <person name="Cereghino C."/>
            <person name="Smart L.B."/>
            <person name="Muchero W."/>
        </authorList>
    </citation>
    <scope>NUCLEOTIDE SEQUENCE</scope>
    <source>
        <tissue evidence="2">Shoot tip</tissue>
    </source>
</reference>
<organism evidence="2 3">
    <name type="scientific">Salix suchowensis</name>
    <dbReference type="NCBI Taxonomy" id="1278906"/>
    <lineage>
        <taxon>Eukaryota</taxon>
        <taxon>Viridiplantae</taxon>
        <taxon>Streptophyta</taxon>
        <taxon>Embryophyta</taxon>
        <taxon>Tracheophyta</taxon>
        <taxon>Spermatophyta</taxon>
        <taxon>Magnoliopsida</taxon>
        <taxon>eudicotyledons</taxon>
        <taxon>Gunneridae</taxon>
        <taxon>Pentapetalae</taxon>
        <taxon>rosids</taxon>
        <taxon>fabids</taxon>
        <taxon>Malpighiales</taxon>
        <taxon>Salicaceae</taxon>
        <taxon>Saliceae</taxon>
        <taxon>Salix</taxon>
    </lineage>
</organism>
<dbReference type="EMBL" id="JAPFFI010000008">
    <property type="protein sequence ID" value="KAJ6386013.1"/>
    <property type="molecule type" value="Genomic_DNA"/>
</dbReference>
<protein>
    <submittedName>
        <fullName evidence="2">Uncharacterized protein</fullName>
    </submittedName>
</protein>
<keyword evidence="3" id="KW-1185">Reference proteome</keyword>
<proteinExistence type="predicted"/>
<keyword evidence="1" id="KW-1133">Transmembrane helix</keyword>
<evidence type="ECO:0000313" key="3">
    <source>
        <dbReference type="Proteomes" id="UP001141253"/>
    </source>
</evidence>
<gene>
    <name evidence="2" type="ORF">OIU77_029052</name>
</gene>
<keyword evidence="1" id="KW-0812">Transmembrane</keyword>
<evidence type="ECO:0000313" key="2">
    <source>
        <dbReference type="EMBL" id="KAJ6386013.1"/>
    </source>
</evidence>
<accession>A0ABQ9BJJ7</accession>